<comment type="caution">
    <text evidence="5">The sequence shown here is derived from an EMBL/GenBank/DDBJ whole genome shotgun (WGS) entry which is preliminary data.</text>
</comment>
<dbReference type="GO" id="GO:0006260">
    <property type="term" value="P:DNA replication"/>
    <property type="evidence" value="ECO:0007669"/>
    <property type="project" value="UniProtKB-KW"/>
</dbReference>
<dbReference type="PRINTS" id="PR00625">
    <property type="entry name" value="JDOMAIN"/>
</dbReference>
<dbReference type="CDD" id="cd06257">
    <property type="entry name" value="DnaJ"/>
    <property type="match status" value="1"/>
</dbReference>
<dbReference type="InterPro" id="IPR007791">
    <property type="entry name" value="DjlA_N"/>
</dbReference>
<evidence type="ECO:0000313" key="6">
    <source>
        <dbReference type="Proteomes" id="UP000654670"/>
    </source>
</evidence>
<name>A0A917S1U4_9BACL</name>
<reference evidence="5" key="1">
    <citation type="journal article" date="2014" name="Int. J. Syst. Evol. Microbiol.">
        <title>Complete genome sequence of Corynebacterium casei LMG S-19264T (=DSM 44701T), isolated from a smear-ripened cheese.</title>
        <authorList>
            <consortium name="US DOE Joint Genome Institute (JGI-PGF)"/>
            <person name="Walter F."/>
            <person name="Albersmeier A."/>
            <person name="Kalinowski J."/>
            <person name="Ruckert C."/>
        </authorList>
    </citation>
    <scope>NUCLEOTIDE SEQUENCE</scope>
    <source>
        <strain evidence="5">JCM 15325</strain>
    </source>
</reference>
<reference evidence="5" key="2">
    <citation type="submission" date="2020-09" db="EMBL/GenBank/DDBJ databases">
        <authorList>
            <person name="Sun Q."/>
            <person name="Ohkuma M."/>
        </authorList>
    </citation>
    <scope>NUCLEOTIDE SEQUENCE</scope>
    <source>
        <strain evidence="5">JCM 15325</strain>
    </source>
</reference>
<gene>
    <name evidence="5" type="ORF">GCM10007968_11790</name>
</gene>
<evidence type="ECO:0000256" key="2">
    <source>
        <dbReference type="ARBA" id="ARBA00023016"/>
    </source>
</evidence>
<dbReference type="SUPFAM" id="SSF158682">
    <property type="entry name" value="TerB-like"/>
    <property type="match status" value="1"/>
</dbReference>
<evidence type="ECO:0000313" key="5">
    <source>
        <dbReference type="EMBL" id="GGL49322.1"/>
    </source>
</evidence>
<evidence type="ECO:0000256" key="3">
    <source>
        <dbReference type="SAM" id="Phobius"/>
    </source>
</evidence>
<dbReference type="Gene3D" id="1.10.3680.10">
    <property type="entry name" value="TerB-like"/>
    <property type="match status" value="1"/>
</dbReference>
<dbReference type="InterPro" id="IPR029024">
    <property type="entry name" value="TerB-like"/>
</dbReference>
<keyword evidence="3" id="KW-1133">Transmembrane helix</keyword>
<dbReference type="InterPro" id="IPR036869">
    <property type="entry name" value="J_dom_sf"/>
</dbReference>
<dbReference type="SMART" id="SM00271">
    <property type="entry name" value="DnaJ"/>
    <property type="match status" value="1"/>
</dbReference>
<proteinExistence type="predicted"/>
<dbReference type="Gene3D" id="1.10.287.110">
    <property type="entry name" value="DnaJ domain"/>
    <property type="match status" value="1"/>
</dbReference>
<keyword evidence="3" id="KW-0812">Transmembrane</keyword>
<organism evidence="5 6">
    <name type="scientific">Sporolactobacillus putidus</name>
    <dbReference type="NCBI Taxonomy" id="492735"/>
    <lineage>
        <taxon>Bacteria</taxon>
        <taxon>Bacillati</taxon>
        <taxon>Bacillota</taxon>
        <taxon>Bacilli</taxon>
        <taxon>Bacillales</taxon>
        <taxon>Sporolactobacillaceae</taxon>
        <taxon>Sporolactobacillus</taxon>
    </lineage>
</organism>
<dbReference type="PROSITE" id="PS50076">
    <property type="entry name" value="DNAJ_2"/>
    <property type="match status" value="1"/>
</dbReference>
<dbReference type="Pfam" id="PF05099">
    <property type="entry name" value="TerB"/>
    <property type="match status" value="1"/>
</dbReference>
<dbReference type="Pfam" id="PF00226">
    <property type="entry name" value="DnaJ"/>
    <property type="match status" value="1"/>
</dbReference>
<feature type="domain" description="J" evidence="4">
    <location>
        <begin position="253"/>
        <end position="317"/>
    </location>
</feature>
<evidence type="ECO:0000259" key="4">
    <source>
        <dbReference type="PROSITE" id="PS50076"/>
    </source>
</evidence>
<keyword evidence="3" id="KW-0472">Membrane</keyword>
<keyword evidence="2" id="KW-0346">Stress response</keyword>
<dbReference type="EMBL" id="BMOK01000004">
    <property type="protein sequence ID" value="GGL49322.1"/>
    <property type="molecule type" value="Genomic_DNA"/>
</dbReference>
<dbReference type="InterPro" id="IPR001623">
    <property type="entry name" value="DnaJ_domain"/>
</dbReference>
<dbReference type="Proteomes" id="UP000654670">
    <property type="component" value="Unassembled WGS sequence"/>
</dbReference>
<feature type="transmembrane region" description="Helical" evidence="3">
    <location>
        <begin position="28"/>
        <end position="46"/>
    </location>
</feature>
<evidence type="ECO:0000256" key="1">
    <source>
        <dbReference type="ARBA" id="ARBA00022705"/>
    </source>
</evidence>
<protein>
    <recommendedName>
        <fullName evidence="4">J domain-containing protein</fullName>
    </recommendedName>
</protein>
<keyword evidence="1" id="KW-0235">DNA replication</keyword>
<accession>A0A917S1U4</accession>
<sequence>MGGLLLRILTGFVTAAIASAKGRNPIVWFFLGTVFYWIALVVILFIPNKRMSRTFRPRQTGGGGMNWRRRVEAACPYCGSGVAIDDIPGNWTCPNCGRTFTYSSDGRTYRIGEDRILPQVEWIVKLFAKLAKKDGVVTENEVRQVDRIVRQAFQPSREQLSQIMSVFNAARYTDESFESIAENLYTSVGGRRDILEDTLTALLTIAFADGFLKPEEEALIVEAAEIFGLSEAYTSIKARFYGSEQEKSGDLAACYQVLGCSENDSDETIKKQYRLRIKENHPDLLVSSGASEESIRQANIKVTEIKRAFETIMSARG</sequence>
<dbReference type="RefSeq" id="WP_188802165.1">
    <property type="nucleotide sequence ID" value="NZ_BMOK01000004.1"/>
</dbReference>
<dbReference type="AlphaFoldDB" id="A0A917S1U4"/>
<dbReference type="SUPFAM" id="SSF46565">
    <property type="entry name" value="Chaperone J-domain"/>
    <property type="match status" value="1"/>
</dbReference>
<dbReference type="CDD" id="cd07316">
    <property type="entry name" value="terB_like_DjlA"/>
    <property type="match status" value="1"/>
</dbReference>
<keyword evidence="6" id="KW-1185">Reference proteome</keyword>